<reference evidence="10" key="1">
    <citation type="submission" date="2015-07" db="EMBL/GenBank/DDBJ databases">
        <title>Lactobacillus ginsenosidimutans/EMML 3141/ whole genome sequencing.</title>
        <authorList>
            <person name="Kim M.K."/>
            <person name="Im W.-T."/>
            <person name="Srinivasan S."/>
            <person name="Lee J.-J."/>
        </authorList>
    </citation>
    <scope>NUCLEOTIDE SEQUENCE [LARGE SCALE GENOMIC DNA]</scope>
    <source>
        <strain evidence="10">EMML 3041</strain>
    </source>
</reference>
<dbReference type="Proteomes" id="UP000036106">
    <property type="component" value="Chromosome"/>
</dbReference>
<evidence type="ECO:0000256" key="5">
    <source>
        <dbReference type="ARBA" id="ARBA00022989"/>
    </source>
</evidence>
<feature type="domain" description="Acyltransferase 3" evidence="8">
    <location>
        <begin position="13"/>
        <end position="343"/>
    </location>
</feature>
<dbReference type="PANTHER" id="PTHR40074">
    <property type="entry name" value="O-ACETYLTRANSFERASE WECH"/>
    <property type="match status" value="1"/>
</dbReference>
<keyword evidence="3" id="KW-1003">Cell membrane</keyword>
<dbReference type="GO" id="GO:0005886">
    <property type="term" value="C:plasma membrane"/>
    <property type="evidence" value="ECO:0007669"/>
    <property type="project" value="UniProtKB-SubCell"/>
</dbReference>
<protein>
    <recommendedName>
        <fullName evidence="8">Acyltransferase 3 domain-containing protein</fullName>
    </recommendedName>
</protein>
<keyword evidence="4 7" id="KW-0812">Transmembrane</keyword>
<dbReference type="GO" id="GO:0009246">
    <property type="term" value="P:enterobacterial common antigen biosynthetic process"/>
    <property type="evidence" value="ECO:0007669"/>
    <property type="project" value="TreeGrafter"/>
</dbReference>
<evidence type="ECO:0000256" key="4">
    <source>
        <dbReference type="ARBA" id="ARBA00022692"/>
    </source>
</evidence>
<feature type="transmembrane region" description="Helical" evidence="7">
    <location>
        <begin position="329"/>
        <end position="355"/>
    </location>
</feature>
<keyword evidence="6 7" id="KW-0472">Membrane</keyword>
<evidence type="ECO:0000259" key="8">
    <source>
        <dbReference type="Pfam" id="PF01757"/>
    </source>
</evidence>
<feature type="transmembrane region" description="Helical" evidence="7">
    <location>
        <begin position="43"/>
        <end position="66"/>
    </location>
</feature>
<organism evidence="9 10">
    <name type="scientific">Companilactobacillus ginsenosidimutans</name>
    <dbReference type="NCBI Taxonomy" id="1007676"/>
    <lineage>
        <taxon>Bacteria</taxon>
        <taxon>Bacillati</taxon>
        <taxon>Bacillota</taxon>
        <taxon>Bacilli</taxon>
        <taxon>Lactobacillales</taxon>
        <taxon>Lactobacillaceae</taxon>
        <taxon>Companilactobacillus</taxon>
    </lineage>
</organism>
<dbReference type="EMBL" id="CP012034">
    <property type="protein sequence ID" value="AKP66560.1"/>
    <property type="molecule type" value="Genomic_DNA"/>
</dbReference>
<feature type="transmembrane region" description="Helical" evidence="7">
    <location>
        <begin position="267"/>
        <end position="285"/>
    </location>
</feature>
<evidence type="ECO:0000256" key="6">
    <source>
        <dbReference type="ARBA" id="ARBA00023136"/>
    </source>
</evidence>
<evidence type="ECO:0000313" key="9">
    <source>
        <dbReference type="EMBL" id="AKP66560.1"/>
    </source>
</evidence>
<comment type="subcellular location">
    <subcellularLocation>
        <location evidence="1">Cell membrane</location>
        <topology evidence="1">Multi-pass membrane protein</topology>
    </subcellularLocation>
</comment>
<keyword evidence="5 7" id="KW-1133">Transmembrane helix</keyword>
<evidence type="ECO:0000256" key="3">
    <source>
        <dbReference type="ARBA" id="ARBA00022475"/>
    </source>
</evidence>
<proteinExistence type="inferred from homology"/>
<feature type="transmembrane region" description="Helical" evidence="7">
    <location>
        <begin position="133"/>
        <end position="152"/>
    </location>
</feature>
<dbReference type="OrthoDB" id="569695at2"/>
<comment type="similarity">
    <text evidence="2">Belongs to the acyltransferase 3 family.</text>
</comment>
<dbReference type="AlphaFoldDB" id="A0A0H4QYK9"/>
<accession>A0A0H4QYK9</accession>
<dbReference type="PANTHER" id="PTHR40074:SF2">
    <property type="entry name" value="O-ACETYLTRANSFERASE WECH"/>
    <property type="match status" value="1"/>
</dbReference>
<feature type="transmembrane region" description="Helical" evidence="7">
    <location>
        <begin position="87"/>
        <end position="108"/>
    </location>
</feature>
<sequence>MKNSPSQKTDVGDFMKIIACTAVILQSVLSFAMTKHPSINNQIAIGIIYNFIKFTAPVFIFGILYSTIRTTPYSSAADYPNYAKKQYSALIVPTFWWTLIYLIFLPMVQQVNHYTDWKSFLWQFINGNAAPHLWYNTMMLQFILLMPIFWYISNLSKRSGKLAFTLLVISLVIYIIWIEFYYHNVFIDQMKHQWYLLDRVFLSFFIYGLLGVLFVNYRWNIKLLLHKYRWILIIAALLSVILINYELFQFGTPIHLSNAPYYKLSMVAYDTCIILLIATLAFHLIKADNKILPKIHFLSVYAYRAYLSNVFWLVIVWKTLNFQTSNVNLWIIIIVTYLTTSLLSFTSALLLSNFWSTCKKLLRN</sequence>
<keyword evidence="10" id="KW-1185">Reference proteome</keyword>
<dbReference type="KEGG" id="lgn:ABM34_02655"/>
<feature type="transmembrane region" description="Helical" evidence="7">
    <location>
        <begin position="297"/>
        <end position="317"/>
    </location>
</feature>
<gene>
    <name evidence="9" type="ORF">ABM34_02655</name>
</gene>
<feature type="transmembrane region" description="Helical" evidence="7">
    <location>
        <begin position="164"/>
        <end position="182"/>
    </location>
</feature>
<evidence type="ECO:0000256" key="1">
    <source>
        <dbReference type="ARBA" id="ARBA00004651"/>
    </source>
</evidence>
<feature type="transmembrane region" description="Helical" evidence="7">
    <location>
        <begin position="228"/>
        <end position="247"/>
    </location>
</feature>
<evidence type="ECO:0000256" key="2">
    <source>
        <dbReference type="ARBA" id="ARBA00007400"/>
    </source>
</evidence>
<dbReference type="PATRIC" id="fig|1007676.4.peg.550"/>
<dbReference type="GO" id="GO:0016413">
    <property type="term" value="F:O-acetyltransferase activity"/>
    <property type="evidence" value="ECO:0007669"/>
    <property type="project" value="TreeGrafter"/>
</dbReference>
<feature type="transmembrane region" description="Helical" evidence="7">
    <location>
        <begin position="12"/>
        <end position="31"/>
    </location>
</feature>
<dbReference type="Pfam" id="PF01757">
    <property type="entry name" value="Acyl_transf_3"/>
    <property type="match status" value="1"/>
</dbReference>
<feature type="transmembrane region" description="Helical" evidence="7">
    <location>
        <begin position="194"/>
        <end position="216"/>
    </location>
</feature>
<evidence type="ECO:0000256" key="7">
    <source>
        <dbReference type="SAM" id="Phobius"/>
    </source>
</evidence>
<name>A0A0H4QYK9_9LACO</name>
<dbReference type="InterPro" id="IPR002656">
    <property type="entry name" value="Acyl_transf_3_dom"/>
</dbReference>
<dbReference type="RefSeq" id="WP_048703060.1">
    <property type="nucleotide sequence ID" value="NZ_CP012034.1"/>
</dbReference>
<evidence type="ECO:0000313" key="10">
    <source>
        <dbReference type="Proteomes" id="UP000036106"/>
    </source>
</evidence>
<dbReference type="STRING" id="1007676.ABM34_02655"/>